<evidence type="ECO:0000313" key="2">
    <source>
        <dbReference type="Proteomes" id="UP000472270"/>
    </source>
</evidence>
<dbReference type="PROSITE" id="PS51257">
    <property type="entry name" value="PROKAR_LIPOPROTEIN"/>
    <property type="match status" value="1"/>
</dbReference>
<accession>A0A673L985</accession>
<protein>
    <submittedName>
        <fullName evidence="1">Uncharacterized protein</fullName>
    </submittedName>
</protein>
<sequence>MTKAFLPQMKAKNHGDIVTVASTLGLFSTACVEVINLELKLVNMDQSPGTGLGTPALYCVQESMKAILADQQMICIPRLMYFAFLLLPWETNVATYRFMGGDKCMYSFIKTKQQVNGHVKSS</sequence>
<dbReference type="GO" id="GO:0016616">
    <property type="term" value="F:oxidoreductase activity, acting on the CH-OH group of donors, NAD or NADP as acceptor"/>
    <property type="evidence" value="ECO:0007669"/>
    <property type="project" value="TreeGrafter"/>
</dbReference>
<dbReference type="AlphaFoldDB" id="A0A673L985"/>
<name>A0A673L985_9TELE</name>
<keyword evidence="2" id="KW-1185">Reference proteome</keyword>
<reference evidence="1" key="1">
    <citation type="submission" date="2025-08" db="UniProtKB">
        <authorList>
            <consortium name="Ensembl"/>
        </authorList>
    </citation>
    <scope>IDENTIFICATION</scope>
</reference>
<proteinExistence type="predicted"/>
<dbReference type="Proteomes" id="UP000472270">
    <property type="component" value="Unassembled WGS sequence"/>
</dbReference>
<organism evidence="1 2">
    <name type="scientific">Sinocyclocheilus rhinocerous</name>
    <dbReference type="NCBI Taxonomy" id="307959"/>
    <lineage>
        <taxon>Eukaryota</taxon>
        <taxon>Metazoa</taxon>
        <taxon>Chordata</taxon>
        <taxon>Craniata</taxon>
        <taxon>Vertebrata</taxon>
        <taxon>Euteleostomi</taxon>
        <taxon>Actinopterygii</taxon>
        <taxon>Neopterygii</taxon>
        <taxon>Teleostei</taxon>
        <taxon>Ostariophysi</taxon>
        <taxon>Cypriniformes</taxon>
        <taxon>Cyprinidae</taxon>
        <taxon>Cyprininae</taxon>
        <taxon>Sinocyclocheilus</taxon>
    </lineage>
</organism>
<dbReference type="PANTHER" id="PTHR24322">
    <property type="entry name" value="PKSB"/>
    <property type="match status" value="1"/>
</dbReference>
<dbReference type="Ensembl" id="ENSSRHT00000075635.1">
    <property type="protein sequence ID" value="ENSSRHP00000073627.1"/>
    <property type="gene ID" value="ENSSRHG00000036606.1"/>
</dbReference>
<evidence type="ECO:0000313" key="1">
    <source>
        <dbReference type="Ensembl" id="ENSSRHP00000073627.1"/>
    </source>
</evidence>
<dbReference type="PANTHER" id="PTHR24322:SF691">
    <property type="entry name" value="RETINOL DEHYDROGENASE 10-LIKE"/>
    <property type="match status" value="1"/>
</dbReference>
<dbReference type="GO" id="GO:0005811">
    <property type="term" value="C:lipid droplet"/>
    <property type="evidence" value="ECO:0007669"/>
    <property type="project" value="TreeGrafter"/>
</dbReference>
<reference evidence="1" key="2">
    <citation type="submission" date="2025-09" db="UniProtKB">
        <authorList>
            <consortium name="Ensembl"/>
        </authorList>
    </citation>
    <scope>IDENTIFICATION</scope>
</reference>